<evidence type="ECO:0000256" key="3">
    <source>
        <dbReference type="ARBA" id="ARBA00022670"/>
    </source>
</evidence>
<name>A0A1H5FI80_9MICC</name>
<keyword evidence="7 9" id="KW-0472">Membrane</keyword>
<dbReference type="Proteomes" id="UP000182725">
    <property type="component" value="Unassembled WGS sequence"/>
</dbReference>
<dbReference type="RefSeq" id="WP_074710286.1">
    <property type="nucleotide sequence ID" value="NZ_FNTV01000001.1"/>
</dbReference>
<feature type="transmembrane region" description="Helical" evidence="9">
    <location>
        <begin position="161"/>
        <end position="182"/>
    </location>
</feature>
<evidence type="ECO:0000256" key="8">
    <source>
        <dbReference type="SAM" id="MobiDB-lite"/>
    </source>
</evidence>
<feature type="transmembrane region" description="Helical" evidence="9">
    <location>
        <begin position="57"/>
        <end position="78"/>
    </location>
</feature>
<organism evidence="10 11">
    <name type="scientific">Arthrobacter alpinus</name>
    <dbReference type="NCBI Taxonomy" id="656366"/>
    <lineage>
        <taxon>Bacteria</taxon>
        <taxon>Bacillati</taxon>
        <taxon>Actinomycetota</taxon>
        <taxon>Actinomycetes</taxon>
        <taxon>Micrococcales</taxon>
        <taxon>Micrococcaceae</taxon>
        <taxon>Arthrobacter</taxon>
    </lineage>
</organism>
<keyword evidence="2" id="KW-1003">Cell membrane</keyword>
<sequence>MTTTPAHVPVPNASNPPTNAAIRAPRPHGFPALMLFAGAAALIMFQDQLRTLEARAFAGTLQLFSDTSVYSVASMVVFRMGDNVPYGLNITALCSTAVLWVPLLAAAGLILLSGRCQRGSLVRALIVSLIIVAACNVLRFLMIVFGLVWWGQTGFDLMHHYLGSIVVIIGFVGAFIVLVMSARKSAKQSRG</sequence>
<dbReference type="NCBIfam" id="TIGR04178">
    <property type="entry name" value="exo_archaeo"/>
    <property type="match status" value="1"/>
</dbReference>
<feature type="transmembrane region" description="Helical" evidence="9">
    <location>
        <begin position="124"/>
        <end position="149"/>
    </location>
</feature>
<dbReference type="AlphaFoldDB" id="A0A1H5FI80"/>
<proteinExistence type="predicted"/>
<feature type="region of interest" description="Disordered" evidence="8">
    <location>
        <begin position="1"/>
        <end position="21"/>
    </location>
</feature>
<evidence type="ECO:0000256" key="9">
    <source>
        <dbReference type="SAM" id="Phobius"/>
    </source>
</evidence>
<keyword evidence="4 9" id="KW-0812">Transmembrane</keyword>
<evidence type="ECO:0000256" key="1">
    <source>
        <dbReference type="ARBA" id="ARBA00004651"/>
    </source>
</evidence>
<evidence type="ECO:0000313" key="11">
    <source>
        <dbReference type="Proteomes" id="UP000182725"/>
    </source>
</evidence>
<dbReference type="EMBL" id="FNTV01000001">
    <property type="protein sequence ID" value="SEE03145.1"/>
    <property type="molecule type" value="Genomic_DNA"/>
</dbReference>
<comment type="subcellular location">
    <subcellularLocation>
        <location evidence="1">Cell membrane</location>
        <topology evidence="1">Multi-pass membrane protein</topology>
    </subcellularLocation>
</comment>
<protein>
    <submittedName>
        <fullName evidence="10">Exosortase/archaeosortase family protein</fullName>
    </submittedName>
</protein>
<keyword evidence="5" id="KW-0378">Hydrolase</keyword>
<dbReference type="InterPro" id="IPR026392">
    <property type="entry name" value="Exo/Archaeosortase_dom"/>
</dbReference>
<keyword evidence="6 9" id="KW-1133">Transmembrane helix</keyword>
<reference evidence="10 11" key="1">
    <citation type="submission" date="2016-10" db="EMBL/GenBank/DDBJ databases">
        <authorList>
            <person name="de Groot N.N."/>
        </authorList>
    </citation>
    <scope>NUCLEOTIDE SEQUENCE [LARGE SCALE GENOMIC DNA]</scope>
    <source>
        <strain evidence="10 11">DSM 22274</strain>
    </source>
</reference>
<evidence type="ECO:0000256" key="4">
    <source>
        <dbReference type="ARBA" id="ARBA00022692"/>
    </source>
</evidence>
<dbReference type="GO" id="GO:0005886">
    <property type="term" value="C:plasma membrane"/>
    <property type="evidence" value="ECO:0007669"/>
    <property type="project" value="UniProtKB-SubCell"/>
</dbReference>
<dbReference type="GO" id="GO:0008233">
    <property type="term" value="F:peptidase activity"/>
    <property type="evidence" value="ECO:0007669"/>
    <property type="project" value="UniProtKB-KW"/>
</dbReference>
<gene>
    <name evidence="10" type="ORF">SAMN04489740_0516</name>
</gene>
<evidence type="ECO:0000256" key="2">
    <source>
        <dbReference type="ARBA" id="ARBA00022475"/>
    </source>
</evidence>
<keyword evidence="3" id="KW-0645">Protease</keyword>
<evidence type="ECO:0000256" key="7">
    <source>
        <dbReference type="ARBA" id="ARBA00023136"/>
    </source>
</evidence>
<accession>A0A1H5FI80</accession>
<dbReference type="NCBIfam" id="NF033767">
    <property type="entry name" value="exosort_XrtS"/>
    <property type="match status" value="1"/>
</dbReference>
<feature type="transmembrane region" description="Helical" evidence="9">
    <location>
        <begin position="90"/>
        <end position="112"/>
    </location>
</feature>
<evidence type="ECO:0000256" key="6">
    <source>
        <dbReference type="ARBA" id="ARBA00022989"/>
    </source>
</evidence>
<evidence type="ECO:0000256" key="5">
    <source>
        <dbReference type="ARBA" id="ARBA00022801"/>
    </source>
</evidence>
<evidence type="ECO:0000313" key="10">
    <source>
        <dbReference type="EMBL" id="SEE03145.1"/>
    </source>
</evidence>
<dbReference type="GO" id="GO:0006508">
    <property type="term" value="P:proteolysis"/>
    <property type="evidence" value="ECO:0007669"/>
    <property type="project" value="UniProtKB-KW"/>
</dbReference>
<feature type="transmembrane region" description="Helical" evidence="9">
    <location>
        <begin position="28"/>
        <end position="45"/>
    </location>
</feature>